<evidence type="ECO:0000313" key="4">
    <source>
        <dbReference type="Proteomes" id="UP001296873"/>
    </source>
</evidence>
<keyword evidence="2" id="KW-1133">Transmembrane helix</keyword>
<feature type="region of interest" description="Disordered" evidence="1">
    <location>
        <begin position="61"/>
        <end position="98"/>
    </location>
</feature>
<proteinExistence type="predicted"/>
<evidence type="ECO:0000256" key="1">
    <source>
        <dbReference type="SAM" id="MobiDB-lite"/>
    </source>
</evidence>
<keyword evidence="2" id="KW-0812">Transmembrane</keyword>
<gene>
    <name evidence="3" type="ORF">CKO28_23815</name>
</gene>
<protein>
    <submittedName>
        <fullName evidence="3">Uncharacterized protein</fullName>
    </submittedName>
</protein>
<comment type="caution">
    <text evidence="3">The sequence shown here is derived from an EMBL/GenBank/DDBJ whole genome shotgun (WGS) entry which is preliminary data.</text>
</comment>
<name>A0ABS1DLD1_9PROT</name>
<sequence>MLQPDPSGPTVHDFDRAGDQKLAMMATPAPAVAASLVAFIIVYFTLFRAGTVYILRLMAKPPRTGDVTGGPETDGGPTRAAGLTPAPSVAPDKVFPAE</sequence>
<evidence type="ECO:0000256" key="2">
    <source>
        <dbReference type="SAM" id="Phobius"/>
    </source>
</evidence>
<feature type="transmembrane region" description="Helical" evidence="2">
    <location>
        <begin position="31"/>
        <end position="55"/>
    </location>
</feature>
<dbReference type="Proteomes" id="UP001296873">
    <property type="component" value="Unassembled WGS sequence"/>
</dbReference>
<keyword evidence="2" id="KW-0472">Membrane</keyword>
<evidence type="ECO:0000313" key="3">
    <source>
        <dbReference type="EMBL" id="MBK1671039.1"/>
    </source>
</evidence>
<keyword evidence="4" id="KW-1185">Reference proteome</keyword>
<organism evidence="3 4">
    <name type="scientific">Rhodovibrio sodomensis</name>
    <dbReference type="NCBI Taxonomy" id="1088"/>
    <lineage>
        <taxon>Bacteria</taxon>
        <taxon>Pseudomonadati</taxon>
        <taxon>Pseudomonadota</taxon>
        <taxon>Alphaproteobacteria</taxon>
        <taxon>Rhodospirillales</taxon>
        <taxon>Rhodovibrionaceae</taxon>
        <taxon>Rhodovibrio</taxon>
    </lineage>
</organism>
<dbReference type="EMBL" id="NRRL01000138">
    <property type="protein sequence ID" value="MBK1671039.1"/>
    <property type="molecule type" value="Genomic_DNA"/>
</dbReference>
<reference evidence="3 4" key="1">
    <citation type="journal article" date="2020" name="Microorganisms">
        <title>Osmotic Adaptation and Compatible Solute Biosynthesis of Phototrophic Bacteria as Revealed from Genome Analyses.</title>
        <authorList>
            <person name="Imhoff J.F."/>
            <person name="Rahn T."/>
            <person name="Kunzel S."/>
            <person name="Keller A."/>
            <person name="Neulinger S.C."/>
        </authorList>
    </citation>
    <scope>NUCLEOTIDE SEQUENCE [LARGE SCALE GENOMIC DNA]</scope>
    <source>
        <strain evidence="3 4">DSM 9895</strain>
    </source>
</reference>
<accession>A0ABS1DLD1</accession>